<dbReference type="GO" id="GO:0016020">
    <property type="term" value="C:membrane"/>
    <property type="evidence" value="ECO:0007669"/>
    <property type="project" value="UniProtKB-SubCell"/>
</dbReference>
<evidence type="ECO:0000256" key="3">
    <source>
        <dbReference type="ARBA" id="ARBA00022989"/>
    </source>
</evidence>
<dbReference type="PANTHER" id="PTHR12859">
    <property type="entry name" value="PRA1 PROTEIN"/>
    <property type="match status" value="1"/>
</dbReference>
<evidence type="ECO:0000313" key="7">
    <source>
        <dbReference type="RefSeq" id="XP_017883826.1"/>
    </source>
</evidence>
<protein>
    <recommendedName>
        <fullName evidence="5">PRA1 family protein</fullName>
    </recommendedName>
</protein>
<feature type="transmembrane region" description="Helical" evidence="5">
    <location>
        <begin position="53"/>
        <end position="74"/>
    </location>
</feature>
<feature type="transmembrane region" description="Helical" evidence="5">
    <location>
        <begin position="80"/>
        <end position="97"/>
    </location>
</feature>
<feature type="transmembrane region" description="Helical" evidence="5">
    <location>
        <begin position="109"/>
        <end position="127"/>
    </location>
</feature>
<proteinExistence type="inferred from homology"/>
<evidence type="ECO:0000256" key="5">
    <source>
        <dbReference type="RuleBase" id="RU363107"/>
    </source>
</evidence>
<dbReference type="AlphaFoldDB" id="A0AAJ7S4K9"/>
<dbReference type="Proteomes" id="UP000694925">
    <property type="component" value="Unplaced"/>
</dbReference>
<gene>
    <name evidence="7 8" type="primary">LOC108627218</name>
</gene>
<keyword evidence="2 5" id="KW-0812">Transmembrane</keyword>
<evidence type="ECO:0000256" key="4">
    <source>
        <dbReference type="ARBA" id="ARBA00023136"/>
    </source>
</evidence>
<keyword evidence="6" id="KW-1185">Reference proteome</keyword>
<dbReference type="Pfam" id="PF03208">
    <property type="entry name" value="PRA1"/>
    <property type="match status" value="1"/>
</dbReference>
<comment type="subcellular location">
    <subcellularLocation>
        <location evidence="1 5">Membrane</location>
        <topology evidence="1 5">Multi-pass membrane protein</topology>
    </subcellularLocation>
</comment>
<evidence type="ECO:0000256" key="2">
    <source>
        <dbReference type="ARBA" id="ARBA00022692"/>
    </source>
</evidence>
<dbReference type="RefSeq" id="XP_017883826.1">
    <property type="nucleotide sequence ID" value="XM_018028337.2"/>
</dbReference>
<dbReference type="PANTHER" id="PTHR12859:SF0">
    <property type="entry name" value="PRA1 FAMILY PROTEIN"/>
    <property type="match status" value="1"/>
</dbReference>
<dbReference type="GeneID" id="108627218"/>
<dbReference type="RefSeq" id="XP_026671338.1">
    <property type="nucleotide sequence ID" value="XM_026815537.1"/>
</dbReference>
<reference evidence="7 8" key="1">
    <citation type="submission" date="2025-04" db="UniProtKB">
        <authorList>
            <consortium name="RefSeq"/>
        </authorList>
    </citation>
    <scope>IDENTIFICATION</scope>
    <source>
        <tissue evidence="7 8">Whole body</tissue>
    </source>
</reference>
<dbReference type="InterPro" id="IPR004895">
    <property type="entry name" value="Prenylated_rab_accept_PRA1"/>
</dbReference>
<evidence type="ECO:0000313" key="8">
    <source>
        <dbReference type="RefSeq" id="XP_026671338.1"/>
    </source>
</evidence>
<name>A0AAJ7S4K9_9HYME</name>
<dbReference type="KEGG" id="ccal:108627218"/>
<sequence>MDKIKTPKGLDTKEGWELPPLRGLNDFLLEPSRFQIPNVRDLEKWGNRVVSNLIYYQTNYLYLWIAIILVVVSVHPMKGIVGISTMGAIWIYCMYLFNEKEQLLKFKKAYPQVGVILTIALIVYILFTVYSVLFILFGVLLSFCVTFVHASLRLRNLKNKLVNKIEGMGIVERTPMGLILNYFEHRSGITLRRQTTFIQSLH</sequence>
<keyword evidence="3 5" id="KW-1133">Transmembrane helix</keyword>
<organism evidence="6 8">
    <name type="scientific">Ceratina calcarata</name>
    <dbReference type="NCBI Taxonomy" id="156304"/>
    <lineage>
        <taxon>Eukaryota</taxon>
        <taxon>Metazoa</taxon>
        <taxon>Ecdysozoa</taxon>
        <taxon>Arthropoda</taxon>
        <taxon>Hexapoda</taxon>
        <taxon>Insecta</taxon>
        <taxon>Pterygota</taxon>
        <taxon>Neoptera</taxon>
        <taxon>Endopterygota</taxon>
        <taxon>Hymenoptera</taxon>
        <taxon>Apocrita</taxon>
        <taxon>Aculeata</taxon>
        <taxon>Apoidea</taxon>
        <taxon>Anthophila</taxon>
        <taxon>Apidae</taxon>
        <taxon>Ceratina</taxon>
        <taxon>Zadontomerus</taxon>
    </lineage>
</organism>
<accession>A0AAJ7S4K9</accession>
<dbReference type="CTD" id="35128"/>
<feature type="transmembrane region" description="Helical" evidence="5">
    <location>
        <begin position="133"/>
        <end position="152"/>
    </location>
</feature>
<comment type="similarity">
    <text evidence="5">Belongs to the PRA1 family.</text>
</comment>
<evidence type="ECO:0000256" key="1">
    <source>
        <dbReference type="ARBA" id="ARBA00004141"/>
    </source>
</evidence>
<keyword evidence="4 5" id="KW-0472">Membrane</keyword>
<evidence type="ECO:0000313" key="6">
    <source>
        <dbReference type="Proteomes" id="UP000694925"/>
    </source>
</evidence>